<evidence type="ECO:0000256" key="7">
    <source>
        <dbReference type="ARBA" id="ARBA00023122"/>
    </source>
</evidence>
<evidence type="ECO:0000256" key="2">
    <source>
        <dbReference type="ARBA" id="ARBA00006337"/>
    </source>
</evidence>
<keyword evidence="5" id="KW-0677">Repeat</keyword>
<evidence type="ECO:0000256" key="5">
    <source>
        <dbReference type="ARBA" id="ARBA00022737"/>
    </source>
</evidence>
<dbReference type="Pfam" id="PF00571">
    <property type="entry name" value="CBS"/>
    <property type="match status" value="2"/>
</dbReference>
<feature type="transmembrane region" description="Helical" evidence="11">
    <location>
        <begin position="93"/>
        <end position="109"/>
    </location>
</feature>
<evidence type="ECO:0000256" key="3">
    <source>
        <dbReference type="ARBA" id="ARBA00022475"/>
    </source>
</evidence>
<keyword evidence="3" id="KW-1003">Cell membrane</keyword>
<feature type="domain" description="CNNM transmembrane" evidence="13">
    <location>
        <begin position="2"/>
        <end position="192"/>
    </location>
</feature>
<dbReference type="Pfam" id="PF03471">
    <property type="entry name" value="CorC_HlyC"/>
    <property type="match status" value="1"/>
</dbReference>
<evidence type="ECO:0000313" key="14">
    <source>
        <dbReference type="EMBL" id="MEY6432430.1"/>
    </source>
</evidence>
<name>A0ABV4BJ07_9GAMM</name>
<evidence type="ECO:0000256" key="4">
    <source>
        <dbReference type="ARBA" id="ARBA00022692"/>
    </source>
</evidence>
<dbReference type="Proteomes" id="UP001564408">
    <property type="component" value="Unassembled WGS sequence"/>
</dbReference>
<evidence type="ECO:0000256" key="6">
    <source>
        <dbReference type="ARBA" id="ARBA00022989"/>
    </source>
</evidence>
<evidence type="ECO:0000313" key="15">
    <source>
        <dbReference type="Proteomes" id="UP001564408"/>
    </source>
</evidence>
<dbReference type="Pfam" id="PF01595">
    <property type="entry name" value="CNNM"/>
    <property type="match status" value="1"/>
</dbReference>
<dbReference type="RefSeq" id="WP_369666817.1">
    <property type="nucleotide sequence ID" value="NZ_JBDKXB010000008.1"/>
</dbReference>
<dbReference type="SMART" id="SM01091">
    <property type="entry name" value="CorC_HlyC"/>
    <property type="match status" value="1"/>
</dbReference>
<keyword evidence="7 9" id="KW-0129">CBS domain</keyword>
<comment type="similarity">
    <text evidence="2">Belongs to the UPF0053 family.</text>
</comment>
<dbReference type="PROSITE" id="PS51846">
    <property type="entry name" value="CNNM"/>
    <property type="match status" value="1"/>
</dbReference>
<dbReference type="PANTHER" id="PTHR22777:SF32">
    <property type="entry name" value="UPF0053 INNER MEMBRANE PROTEIN YFJD"/>
    <property type="match status" value="1"/>
</dbReference>
<dbReference type="InterPro" id="IPR002550">
    <property type="entry name" value="CNNM"/>
</dbReference>
<comment type="subcellular location">
    <subcellularLocation>
        <location evidence="1">Cell membrane</location>
        <topology evidence="1">Multi-pass membrane protein</topology>
    </subcellularLocation>
</comment>
<sequence>MNEIPLSALFLSLLFLLVLSAFFSGSETALMTINRYRLRHRADQGHRGARLAQALLDRPDRLIGLILLGNNFVNILASSLATIIALRIGGDNAIAVAAGLLTLVILIFSEVTPKTLAALHPERLAYPAAFIYTPLIKLFSPLVILVSLIAKIILRSIGVHADGTASQTLSREELRTVVNEAGAMIPERSRTMLLGILDLERATVEDIMIPRHEVEGIDLQDPLDDILRTLHNASYTILPLFDGGVDNVIGTLHIRDILRLSRDREELSKEQLREISRAPYFVPEGTRLYQQLLNFQRERQRVALVVDEYGDFLGLVALTDLLEEIVGEFTTDPADNIPEIMRHADGGLLIDCGITIRDLNRFMRWKLPTDGPKTLNGLILDYMETIPEPGTSLMLHGHVLEILHTADNAVKTVRYRGGPLHMTEDDTATHPPPQPEG</sequence>
<dbReference type="CDD" id="cd04590">
    <property type="entry name" value="CBS_pair_CorC_HlyC_assoc"/>
    <property type="match status" value="1"/>
</dbReference>
<dbReference type="SUPFAM" id="SSF54631">
    <property type="entry name" value="CBS-domain pair"/>
    <property type="match status" value="1"/>
</dbReference>
<dbReference type="InterPro" id="IPR044751">
    <property type="entry name" value="Ion_transp-like_CBS"/>
</dbReference>
<keyword evidence="15" id="KW-1185">Reference proteome</keyword>
<dbReference type="SUPFAM" id="SSF56176">
    <property type="entry name" value="FAD-binding/transporter-associated domain-like"/>
    <property type="match status" value="1"/>
</dbReference>
<dbReference type="EMBL" id="JBDKXB010000008">
    <property type="protein sequence ID" value="MEY6432430.1"/>
    <property type="molecule type" value="Genomic_DNA"/>
</dbReference>
<accession>A0ABV4BJ07</accession>
<evidence type="ECO:0000256" key="8">
    <source>
        <dbReference type="ARBA" id="ARBA00023136"/>
    </source>
</evidence>
<keyword evidence="6 10" id="KW-1133">Transmembrane helix</keyword>
<organism evidence="14 15">
    <name type="scientific">Thioalkalicoccus limnaeus</name>
    <dbReference type="NCBI Taxonomy" id="120681"/>
    <lineage>
        <taxon>Bacteria</taxon>
        <taxon>Pseudomonadati</taxon>
        <taxon>Pseudomonadota</taxon>
        <taxon>Gammaproteobacteria</taxon>
        <taxon>Chromatiales</taxon>
        <taxon>Chromatiaceae</taxon>
        <taxon>Thioalkalicoccus</taxon>
    </lineage>
</organism>
<evidence type="ECO:0000259" key="13">
    <source>
        <dbReference type="PROSITE" id="PS51846"/>
    </source>
</evidence>
<feature type="transmembrane region" description="Helical" evidence="11">
    <location>
        <begin position="62"/>
        <end position="86"/>
    </location>
</feature>
<dbReference type="InterPro" id="IPR005170">
    <property type="entry name" value="Transptr-assoc_dom"/>
</dbReference>
<dbReference type="InterPro" id="IPR046342">
    <property type="entry name" value="CBS_dom_sf"/>
</dbReference>
<dbReference type="InterPro" id="IPR000644">
    <property type="entry name" value="CBS_dom"/>
</dbReference>
<dbReference type="Gene3D" id="3.10.580.10">
    <property type="entry name" value="CBS-domain"/>
    <property type="match status" value="1"/>
</dbReference>
<dbReference type="PROSITE" id="PS51371">
    <property type="entry name" value="CBS"/>
    <property type="match status" value="2"/>
</dbReference>
<gene>
    <name evidence="14" type="ORF">ABC977_08445</name>
</gene>
<evidence type="ECO:0000256" key="9">
    <source>
        <dbReference type="PROSITE-ProRule" id="PRU00703"/>
    </source>
</evidence>
<protein>
    <submittedName>
        <fullName evidence="14">HlyC/CorC family transporter</fullName>
    </submittedName>
</protein>
<dbReference type="PANTHER" id="PTHR22777">
    <property type="entry name" value="HEMOLYSIN-RELATED"/>
    <property type="match status" value="1"/>
</dbReference>
<keyword evidence="4 10" id="KW-0812">Transmembrane</keyword>
<evidence type="ECO:0000256" key="10">
    <source>
        <dbReference type="PROSITE-ProRule" id="PRU01193"/>
    </source>
</evidence>
<keyword evidence="8 10" id="KW-0472">Membrane</keyword>
<comment type="caution">
    <text evidence="14">The sequence shown here is derived from an EMBL/GenBank/DDBJ whole genome shotgun (WGS) entry which is preliminary data.</text>
</comment>
<evidence type="ECO:0000259" key="12">
    <source>
        <dbReference type="PROSITE" id="PS51371"/>
    </source>
</evidence>
<reference evidence="14 15" key="1">
    <citation type="submission" date="2024-05" db="EMBL/GenBank/DDBJ databases">
        <title>Genome Sequence and Characterization of the New Strain Purple Sulfur Bacterium of Genus Thioalkalicoccus.</title>
        <authorList>
            <person name="Bryantseva I.A."/>
            <person name="Kyndt J.A."/>
            <person name="Imhoff J.F."/>
        </authorList>
    </citation>
    <scope>NUCLEOTIDE SEQUENCE [LARGE SCALE GENOMIC DNA]</scope>
    <source>
        <strain evidence="14 15">Um2</strain>
    </source>
</reference>
<dbReference type="Gene3D" id="3.30.465.10">
    <property type="match status" value="1"/>
</dbReference>
<feature type="transmembrane region" description="Helical" evidence="11">
    <location>
        <begin position="129"/>
        <end position="150"/>
    </location>
</feature>
<dbReference type="InterPro" id="IPR016169">
    <property type="entry name" value="FAD-bd_PCMH_sub2"/>
</dbReference>
<feature type="domain" description="CBS" evidence="12">
    <location>
        <begin position="208"/>
        <end position="267"/>
    </location>
</feature>
<proteinExistence type="inferred from homology"/>
<evidence type="ECO:0000256" key="1">
    <source>
        <dbReference type="ARBA" id="ARBA00004651"/>
    </source>
</evidence>
<dbReference type="InterPro" id="IPR036318">
    <property type="entry name" value="FAD-bd_PCMH-like_sf"/>
</dbReference>
<feature type="domain" description="CBS" evidence="12">
    <location>
        <begin position="275"/>
        <end position="331"/>
    </location>
</feature>
<evidence type="ECO:0000256" key="11">
    <source>
        <dbReference type="SAM" id="Phobius"/>
    </source>
</evidence>